<evidence type="ECO:0000259" key="13">
    <source>
        <dbReference type="PROSITE" id="PS50089"/>
    </source>
</evidence>
<evidence type="ECO:0000256" key="2">
    <source>
        <dbReference type="ARBA" id="ARBA00004906"/>
    </source>
</evidence>
<dbReference type="GO" id="GO:0016740">
    <property type="term" value="F:transferase activity"/>
    <property type="evidence" value="ECO:0007669"/>
    <property type="project" value="UniProtKB-KW"/>
</dbReference>
<dbReference type="GO" id="GO:0008270">
    <property type="term" value="F:zinc ion binding"/>
    <property type="evidence" value="ECO:0007669"/>
    <property type="project" value="UniProtKB-KW"/>
</dbReference>
<comment type="similarity">
    <text evidence="11">Belongs to the RING-type zinc finger family. ATL subfamily.</text>
</comment>
<evidence type="ECO:0000256" key="4">
    <source>
        <dbReference type="ARBA" id="ARBA00022692"/>
    </source>
</evidence>
<gene>
    <name evidence="14" type="ORF">C2S53_001611</name>
</gene>
<keyword evidence="8" id="KW-0862">Zinc</keyword>
<keyword evidence="7" id="KW-0833">Ubl conjugation pathway</keyword>
<dbReference type="SMART" id="SM00184">
    <property type="entry name" value="RING"/>
    <property type="match status" value="1"/>
</dbReference>
<organism evidence="14 15">
    <name type="scientific">Perilla frutescens var. hirtella</name>
    <name type="common">Perilla citriodora</name>
    <name type="synonym">Perilla setoyensis</name>
    <dbReference type="NCBI Taxonomy" id="608512"/>
    <lineage>
        <taxon>Eukaryota</taxon>
        <taxon>Viridiplantae</taxon>
        <taxon>Streptophyta</taxon>
        <taxon>Embryophyta</taxon>
        <taxon>Tracheophyta</taxon>
        <taxon>Spermatophyta</taxon>
        <taxon>Magnoliopsida</taxon>
        <taxon>eudicotyledons</taxon>
        <taxon>Gunneridae</taxon>
        <taxon>Pentapetalae</taxon>
        <taxon>asterids</taxon>
        <taxon>lamiids</taxon>
        <taxon>Lamiales</taxon>
        <taxon>Lamiaceae</taxon>
        <taxon>Nepetoideae</taxon>
        <taxon>Elsholtzieae</taxon>
        <taxon>Perilla</taxon>
    </lineage>
</organism>
<dbReference type="Gene3D" id="3.30.40.10">
    <property type="entry name" value="Zinc/RING finger domain, C3HC4 (zinc finger)"/>
    <property type="match status" value="1"/>
</dbReference>
<dbReference type="AlphaFoldDB" id="A0AAD4J398"/>
<dbReference type="PANTHER" id="PTHR45768">
    <property type="entry name" value="E3 UBIQUITIN-PROTEIN LIGASE RNF13-LIKE"/>
    <property type="match status" value="1"/>
</dbReference>
<evidence type="ECO:0000256" key="6">
    <source>
        <dbReference type="ARBA" id="ARBA00022771"/>
    </source>
</evidence>
<dbReference type="Pfam" id="PF13639">
    <property type="entry name" value="zf-RING_2"/>
    <property type="match status" value="1"/>
</dbReference>
<evidence type="ECO:0000256" key="7">
    <source>
        <dbReference type="ARBA" id="ARBA00022786"/>
    </source>
</evidence>
<name>A0AAD4J398_PERFH</name>
<evidence type="ECO:0000256" key="10">
    <source>
        <dbReference type="ARBA" id="ARBA00023136"/>
    </source>
</evidence>
<evidence type="ECO:0000256" key="12">
    <source>
        <dbReference type="PROSITE-ProRule" id="PRU00175"/>
    </source>
</evidence>
<keyword evidence="4" id="KW-0812">Transmembrane</keyword>
<keyword evidence="10" id="KW-0472">Membrane</keyword>
<comment type="caution">
    <text evidence="14">The sequence shown here is derived from an EMBL/GenBank/DDBJ whole genome shotgun (WGS) entry which is preliminary data.</text>
</comment>
<reference evidence="14 15" key="1">
    <citation type="journal article" date="2021" name="Nat. Commun.">
        <title>Incipient diploidization of the medicinal plant Perilla within 10,000 years.</title>
        <authorList>
            <person name="Zhang Y."/>
            <person name="Shen Q."/>
            <person name="Leng L."/>
            <person name="Zhang D."/>
            <person name="Chen S."/>
            <person name="Shi Y."/>
            <person name="Ning Z."/>
            <person name="Chen S."/>
        </authorList>
    </citation>
    <scope>NUCLEOTIDE SEQUENCE [LARGE SCALE GENOMIC DNA]</scope>
    <source>
        <strain evidence="15">cv. PC099</strain>
    </source>
</reference>
<evidence type="ECO:0000256" key="3">
    <source>
        <dbReference type="ARBA" id="ARBA00022679"/>
    </source>
</evidence>
<keyword evidence="15" id="KW-1185">Reference proteome</keyword>
<accession>A0AAD4J398</accession>
<comment type="subcellular location">
    <subcellularLocation>
        <location evidence="1">Membrane</location>
        <topology evidence="1">Single-pass membrane protein</topology>
    </subcellularLocation>
</comment>
<dbReference type="SUPFAM" id="SSF57850">
    <property type="entry name" value="RING/U-box"/>
    <property type="match status" value="1"/>
</dbReference>
<dbReference type="InterPro" id="IPR001841">
    <property type="entry name" value="Znf_RING"/>
</dbReference>
<evidence type="ECO:0000256" key="8">
    <source>
        <dbReference type="ARBA" id="ARBA00022833"/>
    </source>
</evidence>
<evidence type="ECO:0000313" key="14">
    <source>
        <dbReference type="EMBL" id="KAH6826174.1"/>
    </source>
</evidence>
<dbReference type="InterPro" id="IPR013083">
    <property type="entry name" value="Znf_RING/FYVE/PHD"/>
</dbReference>
<evidence type="ECO:0000256" key="9">
    <source>
        <dbReference type="ARBA" id="ARBA00022989"/>
    </source>
</evidence>
<evidence type="ECO:0000313" key="15">
    <source>
        <dbReference type="Proteomes" id="UP001190926"/>
    </source>
</evidence>
<sequence>MATTSLSFLKKLSGQERLPAAAVLDENSESEQYCAICLNDICGGDSYRKLPECRHSFHSKCIDVWLQSHSTCPLCRAQLPQIISLHQSHYEWNDFVSNVLLLIQDFLHKMCNPLNHELSSMLCGNISCIS</sequence>
<dbReference type="EMBL" id="SDAM02000167">
    <property type="protein sequence ID" value="KAH6826174.1"/>
    <property type="molecule type" value="Genomic_DNA"/>
</dbReference>
<keyword evidence="9" id="KW-1133">Transmembrane helix</keyword>
<dbReference type="PANTHER" id="PTHR45768:SF18">
    <property type="entry name" value="RING-H2 FINGER PROTEIN ATL47-RELATED"/>
    <property type="match status" value="1"/>
</dbReference>
<keyword evidence="5" id="KW-0479">Metal-binding</keyword>
<keyword evidence="3" id="KW-0808">Transferase</keyword>
<dbReference type="Proteomes" id="UP001190926">
    <property type="component" value="Unassembled WGS sequence"/>
</dbReference>
<evidence type="ECO:0000256" key="11">
    <source>
        <dbReference type="ARBA" id="ARBA00024209"/>
    </source>
</evidence>
<evidence type="ECO:0000256" key="5">
    <source>
        <dbReference type="ARBA" id="ARBA00022723"/>
    </source>
</evidence>
<keyword evidence="6 12" id="KW-0863">Zinc-finger</keyword>
<feature type="domain" description="RING-type" evidence="13">
    <location>
        <begin position="34"/>
        <end position="76"/>
    </location>
</feature>
<dbReference type="GO" id="GO:0016020">
    <property type="term" value="C:membrane"/>
    <property type="evidence" value="ECO:0007669"/>
    <property type="project" value="UniProtKB-SubCell"/>
</dbReference>
<evidence type="ECO:0000256" key="1">
    <source>
        <dbReference type="ARBA" id="ARBA00004167"/>
    </source>
</evidence>
<protein>
    <recommendedName>
        <fullName evidence="13">RING-type domain-containing protein</fullName>
    </recommendedName>
</protein>
<dbReference type="PROSITE" id="PS50089">
    <property type="entry name" value="ZF_RING_2"/>
    <property type="match status" value="1"/>
</dbReference>
<proteinExistence type="inferred from homology"/>
<comment type="pathway">
    <text evidence="2">Protein modification; protein ubiquitination.</text>
</comment>